<organism evidence="4 5">
    <name type="scientific">Smittium culicis</name>
    <dbReference type="NCBI Taxonomy" id="133412"/>
    <lineage>
        <taxon>Eukaryota</taxon>
        <taxon>Fungi</taxon>
        <taxon>Fungi incertae sedis</taxon>
        <taxon>Zoopagomycota</taxon>
        <taxon>Kickxellomycotina</taxon>
        <taxon>Harpellomycetes</taxon>
        <taxon>Harpellales</taxon>
        <taxon>Legeriomycetaceae</taxon>
        <taxon>Smittium</taxon>
    </lineage>
</organism>
<gene>
    <name evidence="4" type="ORF">AYI69_g150</name>
</gene>
<dbReference type="GO" id="GO:0036205">
    <property type="term" value="P:histone catabolic process"/>
    <property type="evidence" value="ECO:0007669"/>
    <property type="project" value="TreeGrafter"/>
</dbReference>
<evidence type="ECO:0000313" key="4">
    <source>
        <dbReference type="EMBL" id="OMJ30307.1"/>
    </source>
</evidence>
<feature type="compositionally biased region" description="Low complexity" evidence="2">
    <location>
        <begin position="494"/>
        <end position="509"/>
    </location>
</feature>
<feature type="compositionally biased region" description="Polar residues" evidence="2">
    <location>
        <begin position="333"/>
        <end position="355"/>
    </location>
</feature>
<protein>
    <recommendedName>
        <fullName evidence="3">ELM2 domain-containing protein</fullName>
    </recommendedName>
</protein>
<proteinExistence type="predicted"/>
<dbReference type="GO" id="GO:0004842">
    <property type="term" value="F:ubiquitin-protein transferase activity"/>
    <property type="evidence" value="ECO:0007669"/>
    <property type="project" value="TreeGrafter"/>
</dbReference>
<name>A0A1R1YTS7_9FUNG</name>
<feature type="compositionally biased region" description="Polar residues" evidence="2">
    <location>
        <begin position="476"/>
        <end position="485"/>
    </location>
</feature>
<dbReference type="InterPro" id="IPR029617">
    <property type="entry name" value="Snt2"/>
</dbReference>
<dbReference type="OrthoDB" id="336088at2759"/>
<comment type="caution">
    <text evidence="4">The sequence shown here is derived from an EMBL/GenBank/DDBJ whole genome shotgun (WGS) entry which is preliminary data.</text>
</comment>
<feature type="compositionally biased region" description="Low complexity" evidence="2">
    <location>
        <begin position="57"/>
        <end position="74"/>
    </location>
</feature>
<keyword evidence="1" id="KW-0539">Nucleus</keyword>
<evidence type="ECO:0000256" key="2">
    <source>
        <dbReference type="SAM" id="MobiDB-lite"/>
    </source>
</evidence>
<feature type="compositionally biased region" description="Polar residues" evidence="2">
    <location>
        <begin position="112"/>
        <end position="127"/>
    </location>
</feature>
<feature type="region of interest" description="Disordered" evidence="2">
    <location>
        <begin position="319"/>
        <end position="355"/>
    </location>
</feature>
<feature type="region of interest" description="Disordered" evidence="2">
    <location>
        <begin position="776"/>
        <end position="799"/>
    </location>
</feature>
<dbReference type="PANTHER" id="PTHR47672">
    <property type="entry name" value="E3 UBIQUITIN-PROTEIN LIGASE SNT2"/>
    <property type="match status" value="1"/>
</dbReference>
<dbReference type="Proteomes" id="UP000187429">
    <property type="component" value="Unassembled WGS sequence"/>
</dbReference>
<feature type="region of interest" description="Disordered" evidence="2">
    <location>
        <begin position="99"/>
        <end position="127"/>
    </location>
</feature>
<feature type="region of interest" description="Disordered" evidence="2">
    <location>
        <begin position="426"/>
        <end position="509"/>
    </location>
</feature>
<dbReference type="PROSITE" id="PS51156">
    <property type="entry name" value="ELM2"/>
    <property type="match status" value="1"/>
</dbReference>
<dbReference type="PANTHER" id="PTHR47672:SF1">
    <property type="entry name" value="E3 UBIQUITIN-PROTEIN LIGASE SNT2"/>
    <property type="match status" value="1"/>
</dbReference>
<dbReference type="GO" id="GO:0048189">
    <property type="term" value="C:Lid2 complex"/>
    <property type="evidence" value="ECO:0007669"/>
    <property type="project" value="TreeGrafter"/>
</dbReference>
<sequence length="1324" mass="147493">MACLDPPITRKPSKGYAWQCAPCLKDLYEQKIKNNQILLSKPDRTRSAATVGKRKISSISSSFNSSHSNSESKSPPNIPNDLNPSKVISGVSHIPEASYSRRGALNDDSSIRPYQNNSEIKDNTMNFTNPSKRNKEWPYRYFGMYSNLDDILYDDDRINPRAGSRIGPKYQAVIPELVNQNSLFNQNSYAKPVSNPNISAHKSSKSVSESKFTSRGQSKDRIINGSVYKPHSFCLFNPEITFLTSSDGALTGFVSKSAKLLLNYMSDNVDFGILDATVSALIALSSCNHNVTDALSEIEKAPLLYITENLAHIPPFSLSSSNGRKSRSDSGSASPPFNSSTSPYQNSLYPISENKPNNSPKVKFNMSAPWYKWTSKDFSKFESLIRENGSQLTLFIKHLPNLPSTSIVLRYYRFANTDKYYEALSKNPRKSLRSKDPSSRSRNPRCAGCKTERSSKWYPLPSGSLVMPREIDSSKPTKQNVVSDKNSSDRTRSSKTNIISTDTSNNSSSEHVGYISVAIPEEGYNKSICRKCYLFWCKYGVVELENAPRLPPTTANITNHYNPSVPTTNIAFTPSTNIENSVDSSSSTSTSEVTLASAVLNTRIVSNGEVMSPNSELMPVKDPLPVSASIYDQVPSLPINNDPTYLPKPAISFTQTALASSGPTPTARTEVENILSGNSNAISETKRDLLSANAGAKEGFKEGFKEGTFIGNKDRGELQIMWSADKISSLCTEIGIEIEAMWQTDRNNWVHSICALLTPGLNLKFTPNLGKIRTHSNPVSRSISQSPSPNLSQPKTKSFQNDNEIESVNGLNDQIKVYGVSSLPKSNFIEVCYVCKKKSGLVIHCSNTKPFTGELVENKSSPLKNTEVFSMGLRKFLENKKKKILGVSHTKNSEESRSRIASKTNTATNESINSSKISADKKVECNCSFAVHPYCAVVLWRAGFSNSENVTDFFTSINYSSTSAFSERNHGFSRQFDDYSECSDSSQAVIPSNNTNGIPSNNINYIRSSEPGSFTHPIFSADRNFSIQLFPKSKSLIDVPQFLLSLMGNSRKYYINSIHKILPLFSDWFLHSPQKDDNDAECNNSSDFFLNYQPQNNGFNYVESFLSKNKSIHQLNSCLNMLSLSVLCPTHSRKKNNLGIDLWYSDKHSFPIVGLFLQSMLISGLIPKYSVMRKKRPCLSFPEYLCFNPYTKYMMDFNLKLKKLGKIEITFCSNCSAKDSPIWFPVPKSKSGTVNNYSLLQIENPDKLICFKPIDSIHTKDSQKSNILHDINEFCYGSIMTGGFDSNSLFSGLCDTGFTENYLTEKANSNEFSWTCIDCFFRLS</sequence>
<evidence type="ECO:0000259" key="3">
    <source>
        <dbReference type="PROSITE" id="PS51156"/>
    </source>
</evidence>
<dbReference type="InterPro" id="IPR000949">
    <property type="entry name" value="ELM2_dom"/>
</dbReference>
<accession>A0A1R1YTS7</accession>
<evidence type="ECO:0000313" key="5">
    <source>
        <dbReference type="Proteomes" id="UP000187429"/>
    </source>
</evidence>
<feature type="domain" description="ELM2" evidence="3">
    <location>
        <begin position="162"/>
        <end position="302"/>
    </location>
</feature>
<keyword evidence="5" id="KW-1185">Reference proteome</keyword>
<feature type="region of interest" description="Disordered" evidence="2">
    <location>
        <begin position="43"/>
        <end position="87"/>
    </location>
</feature>
<reference evidence="5" key="1">
    <citation type="submission" date="2017-01" db="EMBL/GenBank/DDBJ databases">
        <authorList>
            <person name="Wang Y."/>
            <person name="White M."/>
            <person name="Kvist S."/>
            <person name="Moncalvo J.-M."/>
        </authorList>
    </citation>
    <scope>NUCLEOTIDE SEQUENCE [LARGE SCALE GENOMIC DNA]</scope>
    <source>
        <strain evidence="5">ID-206-W2</strain>
    </source>
</reference>
<evidence type="ECO:0000256" key="1">
    <source>
        <dbReference type="ARBA" id="ARBA00023242"/>
    </source>
</evidence>
<dbReference type="EMBL" id="LSSM01000032">
    <property type="protein sequence ID" value="OMJ30307.1"/>
    <property type="molecule type" value="Genomic_DNA"/>
</dbReference>